<keyword evidence="3" id="KW-1185">Reference proteome</keyword>
<dbReference type="AlphaFoldDB" id="U5QLU4"/>
<dbReference type="eggNOG" id="COG1215">
    <property type="taxonomic scope" value="Bacteria"/>
</dbReference>
<dbReference type="InterPro" id="IPR029044">
    <property type="entry name" value="Nucleotide-diphossugar_trans"/>
</dbReference>
<feature type="transmembrane region" description="Helical" evidence="1">
    <location>
        <begin position="348"/>
        <end position="366"/>
    </location>
</feature>
<keyword evidence="2" id="KW-0808">Transferase</keyword>
<dbReference type="EMBL" id="CP003587">
    <property type="protein sequence ID" value="AGY58660.1"/>
    <property type="molecule type" value="Genomic_DNA"/>
</dbReference>
<keyword evidence="1" id="KW-0812">Transmembrane</keyword>
<dbReference type="GO" id="GO:0016740">
    <property type="term" value="F:transferase activity"/>
    <property type="evidence" value="ECO:0007669"/>
    <property type="project" value="UniProtKB-KW"/>
</dbReference>
<keyword evidence="1" id="KW-0472">Membrane</keyword>
<dbReference type="NCBIfam" id="TIGR03469">
    <property type="entry name" value="HpnB"/>
    <property type="match status" value="1"/>
</dbReference>
<protein>
    <submittedName>
        <fullName evidence="2">Hopene-associated glycosyltransferase HpnB</fullName>
    </submittedName>
</protein>
<evidence type="ECO:0000313" key="3">
    <source>
        <dbReference type="Proteomes" id="UP000017396"/>
    </source>
</evidence>
<feature type="transmembrane region" description="Helical" evidence="1">
    <location>
        <begin position="292"/>
        <end position="317"/>
    </location>
</feature>
<gene>
    <name evidence="2" type="ORF">GKIL_2414</name>
</gene>
<dbReference type="Pfam" id="PF13641">
    <property type="entry name" value="Glyco_tranf_2_3"/>
    <property type="match status" value="1"/>
</dbReference>
<proteinExistence type="predicted"/>
<feature type="transmembrane region" description="Helical" evidence="1">
    <location>
        <begin position="324"/>
        <end position="342"/>
    </location>
</feature>
<dbReference type="PANTHER" id="PTHR43646:SF3">
    <property type="entry name" value="SLR1566 PROTEIN"/>
    <property type="match status" value="1"/>
</dbReference>
<dbReference type="SUPFAM" id="SSF53448">
    <property type="entry name" value="Nucleotide-diphospho-sugar transferases"/>
    <property type="match status" value="1"/>
</dbReference>
<evidence type="ECO:0000313" key="2">
    <source>
        <dbReference type="EMBL" id="AGY58660.1"/>
    </source>
</evidence>
<dbReference type="HOGENOM" id="CLU_038143_2_0_3"/>
<dbReference type="STRING" id="1183438.GKIL_2414"/>
<organism evidence="2 3">
    <name type="scientific">Gloeobacter kilaueensis (strain ATCC BAA-2537 / CCAP 1431/1 / ULC 316 / JS1)</name>
    <dbReference type="NCBI Taxonomy" id="1183438"/>
    <lineage>
        <taxon>Bacteria</taxon>
        <taxon>Bacillati</taxon>
        <taxon>Cyanobacteriota</taxon>
        <taxon>Cyanophyceae</taxon>
        <taxon>Gloeobacterales</taxon>
        <taxon>Gloeobacteraceae</taxon>
        <taxon>Gloeobacter</taxon>
    </lineage>
</organism>
<evidence type="ECO:0000256" key="1">
    <source>
        <dbReference type="SAM" id="Phobius"/>
    </source>
</evidence>
<accession>U5QLU4</accession>
<reference evidence="2 3" key="1">
    <citation type="journal article" date="2013" name="PLoS ONE">
        <title>Cultivation and Complete Genome Sequencing of Gloeobacter kilaueensis sp. nov., from a Lava Cave in Kilauea Caldera, Hawai'i.</title>
        <authorList>
            <person name="Saw J.H."/>
            <person name="Schatz M."/>
            <person name="Brown M.V."/>
            <person name="Kunkel D.D."/>
            <person name="Foster J.S."/>
            <person name="Shick H."/>
            <person name="Christensen S."/>
            <person name="Hou S."/>
            <person name="Wan X."/>
            <person name="Donachie S.P."/>
        </authorList>
    </citation>
    <scope>NUCLEOTIDE SEQUENCE [LARGE SCALE GENOMIC DNA]</scope>
    <source>
        <strain evidence="3">JS</strain>
    </source>
</reference>
<dbReference type="PANTHER" id="PTHR43646">
    <property type="entry name" value="GLYCOSYLTRANSFERASE"/>
    <property type="match status" value="1"/>
</dbReference>
<keyword evidence="1" id="KW-1133">Transmembrane helix</keyword>
<dbReference type="Proteomes" id="UP000017396">
    <property type="component" value="Chromosome"/>
</dbReference>
<dbReference type="RefSeq" id="WP_023173839.1">
    <property type="nucleotide sequence ID" value="NC_022600.1"/>
</dbReference>
<sequence length="391" mass="42796">MDIFAAGVASGGLVAWLALLALRGQFWRSDCVLDPDGSELEASGAWPDVCAVVPARDEASVLSETLPTLLGQHYPGRFWIVLVDDRSSDGTGDLALDLAREYGQSERLTLVRSEALLPGWSGKLWAMAQGVRRGEAFAPEYWLFTDADIAHHPDNLAALVRQAQADRRDLVSQMVRLRCRSVWEVLLIPAFVFFFQKLYPFSWVNDPAQPTAAAAGGCILVRREALERAGGLAEVRGSLIDDCALAAAIQRSGGRLWLALSRRTRSLRPYPGLDSIWKMVARTAFTQLDYSFATLALTVGAMGFLYLAPPVLALVGLVTAQPPVALPALLAWLLMAVAYLPTLRFYEQPPWLALALPLIAVLYVAMTIDSAYRHWRGEGGAWKGRVYGGDQ</sequence>
<dbReference type="KEGG" id="glj:GKIL_2414"/>
<name>U5QLU4_GLOK1</name>
<dbReference type="Gene3D" id="3.90.550.10">
    <property type="entry name" value="Spore Coat Polysaccharide Biosynthesis Protein SpsA, Chain A"/>
    <property type="match status" value="1"/>
</dbReference>
<dbReference type="InterPro" id="IPR017832">
    <property type="entry name" value="Glyco_trans_2_hopen-assoc_HpnB"/>
</dbReference>